<dbReference type="STRING" id="525897.Dbac_2546"/>
<organism evidence="3 4">
    <name type="scientific">Desulfomicrobium baculatum (strain DSM 4028 / VKM B-1378 / X)</name>
    <name type="common">Desulfovibrio baculatus</name>
    <dbReference type="NCBI Taxonomy" id="525897"/>
    <lineage>
        <taxon>Bacteria</taxon>
        <taxon>Pseudomonadati</taxon>
        <taxon>Thermodesulfobacteriota</taxon>
        <taxon>Desulfovibrionia</taxon>
        <taxon>Desulfovibrionales</taxon>
        <taxon>Desulfomicrobiaceae</taxon>
        <taxon>Desulfomicrobium</taxon>
    </lineage>
</organism>
<dbReference type="PANTHER" id="PTHR43630:SF2">
    <property type="entry name" value="GLYCOSYLTRANSFERASE"/>
    <property type="match status" value="1"/>
</dbReference>
<protein>
    <submittedName>
        <fullName evidence="3">Glycosyl transferase family 2</fullName>
    </submittedName>
</protein>
<evidence type="ECO:0000313" key="4">
    <source>
        <dbReference type="Proteomes" id="UP000002216"/>
    </source>
</evidence>
<keyword evidence="3" id="KW-0808">Transferase</keyword>
<gene>
    <name evidence="3" type="ordered locus">Dbac_2546</name>
</gene>
<evidence type="ECO:0000256" key="1">
    <source>
        <dbReference type="ARBA" id="ARBA00038494"/>
    </source>
</evidence>
<dbReference type="AlphaFoldDB" id="C7LS75"/>
<dbReference type="SUPFAM" id="SSF53448">
    <property type="entry name" value="Nucleotide-diphospho-sugar transferases"/>
    <property type="match status" value="1"/>
</dbReference>
<dbReference type="InterPro" id="IPR001173">
    <property type="entry name" value="Glyco_trans_2-like"/>
</dbReference>
<dbReference type="Gene3D" id="3.90.550.10">
    <property type="entry name" value="Spore Coat Polysaccharide Biosynthesis Protein SpsA, Chain A"/>
    <property type="match status" value="1"/>
</dbReference>
<keyword evidence="4" id="KW-1185">Reference proteome</keyword>
<name>C7LS75_DESBD</name>
<reference evidence="3 4" key="1">
    <citation type="journal article" date="2009" name="Stand. Genomic Sci.">
        <title>Complete genome sequence of Desulfomicrobium baculatum type strain (X).</title>
        <authorList>
            <person name="Copeland A."/>
            <person name="Spring S."/>
            <person name="Goker M."/>
            <person name="Schneider S."/>
            <person name="Lapidus A."/>
            <person name="Del Rio T.G."/>
            <person name="Tice H."/>
            <person name="Cheng J.F."/>
            <person name="Chen F."/>
            <person name="Nolan M."/>
            <person name="Bruce D."/>
            <person name="Goodwin L."/>
            <person name="Pitluck S."/>
            <person name="Ivanova N."/>
            <person name="Mavrommatis K."/>
            <person name="Ovchinnikova G."/>
            <person name="Pati A."/>
            <person name="Chen A."/>
            <person name="Palaniappan K."/>
            <person name="Land M."/>
            <person name="Hauser L."/>
            <person name="Chang Y.J."/>
            <person name="Jeffries C.C."/>
            <person name="Meincke L."/>
            <person name="Sims D."/>
            <person name="Brettin T."/>
            <person name="Detter J.C."/>
            <person name="Han C."/>
            <person name="Chain P."/>
            <person name="Bristow J."/>
            <person name="Eisen J.A."/>
            <person name="Markowitz V."/>
            <person name="Hugenholtz P."/>
            <person name="Kyrpides N.C."/>
            <person name="Klenk H.P."/>
            <person name="Lucas S."/>
        </authorList>
    </citation>
    <scope>NUCLEOTIDE SEQUENCE [LARGE SCALE GENOMIC DNA]</scope>
    <source>
        <strain evidence="4">DSM 4028 / VKM B-1378 / X</strain>
    </source>
</reference>
<dbReference type="Proteomes" id="UP000002216">
    <property type="component" value="Chromosome"/>
</dbReference>
<sequence length="279" mass="33031">MASNISFLILTQNEEKNLSNALTSCTFADQVFVLDSGSTDSTQRIAEEAGTTFVFHSWEGYARQKNWGLDNLPFTSDWVFILDADESITDELREELIRIASDPDNTTAGYYVNRYFVWVGQEIRHCGYYPSWNLRFFRRGMARYEERDVHEHMIVDGPVGYLRGEMHHEDRRGRDFLWQKHLRYADLEAREMVKTVLQSSTAGLKPSFFGNALERRRAIKERIWPYLPCRWLLRFLYMYVFKRGFLDGRAGLDMCLFMTRYEREIAKRFKELKAEMLRA</sequence>
<evidence type="ECO:0000259" key="2">
    <source>
        <dbReference type="Pfam" id="PF00535"/>
    </source>
</evidence>
<accession>C7LS75</accession>
<dbReference type="CDD" id="cd02511">
    <property type="entry name" value="Beta4Glucosyltransferase"/>
    <property type="match status" value="1"/>
</dbReference>
<dbReference type="EMBL" id="CP001629">
    <property type="protein sequence ID" value="ACU90623.1"/>
    <property type="molecule type" value="Genomic_DNA"/>
</dbReference>
<evidence type="ECO:0000313" key="3">
    <source>
        <dbReference type="EMBL" id="ACU90623.1"/>
    </source>
</evidence>
<dbReference type="CAZy" id="GT2">
    <property type="family name" value="Glycosyltransferase Family 2"/>
</dbReference>
<dbReference type="InterPro" id="IPR029044">
    <property type="entry name" value="Nucleotide-diphossugar_trans"/>
</dbReference>
<dbReference type="GO" id="GO:0016740">
    <property type="term" value="F:transferase activity"/>
    <property type="evidence" value="ECO:0007669"/>
    <property type="project" value="UniProtKB-KW"/>
</dbReference>
<comment type="similarity">
    <text evidence="1">Belongs to the glycosyltransferase 2 family. WaaE/KdtX subfamily.</text>
</comment>
<proteinExistence type="inferred from homology"/>
<dbReference type="KEGG" id="dba:Dbac_2546"/>
<dbReference type="eggNOG" id="COG0463">
    <property type="taxonomic scope" value="Bacteria"/>
</dbReference>
<dbReference type="RefSeq" id="WP_015774712.1">
    <property type="nucleotide sequence ID" value="NC_013173.1"/>
</dbReference>
<feature type="domain" description="Glycosyltransferase 2-like" evidence="2">
    <location>
        <begin position="6"/>
        <end position="137"/>
    </location>
</feature>
<dbReference type="PANTHER" id="PTHR43630">
    <property type="entry name" value="POLY-BETA-1,6-N-ACETYL-D-GLUCOSAMINE SYNTHASE"/>
    <property type="match status" value="1"/>
</dbReference>
<dbReference type="HOGENOM" id="CLU_065962_0_0_7"/>
<dbReference type="Pfam" id="PF00535">
    <property type="entry name" value="Glycos_transf_2"/>
    <property type="match status" value="1"/>
</dbReference>